<evidence type="ECO:0000256" key="1">
    <source>
        <dbReference type="SAM" id="MobiDB-lite"/>
    </source>
</evidence>
<dbReference type="AlphaFoldDB" id="A0A8E1W6R0"/>
<dbReference type="EMBL" id="JACJHR010000093">
    <property type="protein sequence ID" value="MBB2505195.1"/>
    <property type="molecule type" value="Genomic_DNA"/>
</dbReference>
<dbReference type="InterPro" id="IPR036412">
    <property type="entry name" value="HAD-like_sf"/>
</dbReference>
<dbReference type="Proteomes" id="UP000550260">
    <property type="component" value="Unassembled WGS sequence"/>
</dbReference>
<evidence type="ECO:0000313" key="2">
    <source>
        <dbReference type="EMBL" id="MBB2505195.1"/>
    </source>
</evidence>
<dbReference type="SUPFAM" id="SSF56784">
    <property type="entry name" value="HAD-like"/>
    <property type="match status" value="1"/>
</dbReference>
<name>A0A8E1W6R0_9PSEU</name>
<accession>A0A8E1W6R0</accession>
<protein>
    <submittedName>
        <fullName evidence="2">HAD family hydrolase</fullName>
    </submittedName>
</protein>
<dbReference type="GO" id="GO:0016787">
    <property type="term" value="F:hydrolase activity"/>
    <property type="evidence" value="ECO:0007669"/>
    <property type="project" value="UniProtKB-KW"/>
</dbReference>
<comment type="caution">
    <text evidence="2">The sequence shown here is derived from an EMBL/GenBank/DDBJ whole genome shotgun (WGS) entry which is preliminary data.</text>
</comment>
<keyword evidence="2" id="KW-0378">Hydrolase</keyword>
<proteinExistence type="predicted"/>
<evidence type="ECO:0000313" key="3">
    <source>
        <dbReference type="Proteomes" id="UP000550260"/>
    </source>
</evidence>
<dbReference type="InterPro" id="IPR023214">
    <property type="entry name" value="HAD_sf"/>
</dbReference>
<organism evidence="2 3">
    <name type="scientific">Amycolatopsis echigonensis</name>
    <dbReference type="NCBI Taxonomy" id="2576905"/>
    <lineage>
        <taxon>Bacteria</taxon>
        <taxon>Bacillati</taxon>
        <taxon>Actinomycetota</taxon>
        <taxon>Actinomycetes</taxon>
        <taxon>Pseudonocardiales</taxon>
        <taxon>Pseudonocardiaceae</taxon>
        <taxon>Amycolatopsis</taxon>
    </lineage>
</organism>
<sequence>MEPRQKPGSVHSNGVEKSPRAPTGRANLSLVRLALFDLDTTLVDRAEGFRRWVWEFCAEHRLTETDAEWLIAADDRGRADRATFFKNLRERFDLQEPDLEDAYRERHPVLVPTTPGVLTGLPRLRAAGWRIGVLGEGEAQLSTLLCTGIAGLVDGWALAGPDGLSTSDPKLLQLVAERCETTLDDAWLIAAGIERARSAGLRTVRVGPDRDTAAAIALLLDS</sequence>
<feature type="region of interest" description="Disordered" evidence="1">
    <location>
        <begin position="1"/>
        <end position="23"/>
    </location>
</feature>
<reference evidence="2 3" key="1">
    <citation type="submission" date="2020-08" db="EMBL/GenBank/DDBJ databases">
        <title>Amycolatopsis echigonensis JCM 21831.</title>
        <authorList>
            <person name="Tedsree N."/>
            <person name="Kuncharoen N."/>
            <person name="Likhitwitayawuid K."/>
            <person name="Tanasupawat S."/>
        </authorList>
    </citation>
    <scope>NUCLEOTIDE SEQUENCE [LARGE SCALE GENOMIC DNA]</scope>
    <source>
        <strain evidence="2 3">JCM 21831</strain>
    </source>
</reference>
<dbReference type="Gene3D" id="3.40.50.1000">
    <property type="entry name" value="HAD superfamily/HAD-like"/>
    <property type="match status" value="1"/>
</dbReference>
<gene>
    <name evidence="2" type="ORF">H5411_39460</name>
</gene>